<evidence type="ECO:0000313" key="2">
    <source>
        <dbReference type="EMBL" id="PKK58944.1"/>
    </source>
</evidence>
<keyword evidence="1" id="KW-0812">Transmembrane</keyword>
<evidence type="ECO:0000256" key="1">
    <source>
        <dbReference type="SAM" id="Phobius"/>
    </source>
</evidence>
<dbReference type="EMBL" id="LLXL01003300">
    <property type="protein sequence ID" value="PKK58944.1"/>
    <property type="molecule type" value="Genomic_DNA"/>
</dbReference>
<keyword evidence="1" id="KW-0472">Membrane</keyword>
<proteinExistence type="predicted"/>
<reference evidence="2 3" key="2">
    <citation type="submission" date="2017-10" db="EMBL/GenBank/DDBJ databases">
        <title>Extensive intraspecific genome diversity in a model arbuscular mycorrhizal fungus.</title>
        <authorList>
            <person name="Chen E.C.H."/>
            <person name="Morin E."/>
            <person name="Baudet D."/>
            <person name="Noel J."/>
            <person name="Ndikumana S."/>
            <person name="Charron P."/>
            <person name="St-Onge C."/>
            <person name="Giorgi J."/>
            <person name="Grigoriev I.V."/>
            <person name="Roux C."/>
            <person name="Martin F.M."/>
            <person name="Corradi N."/>
        </authorList>
    </citation>
    <scope>NUCLEOTIDE SEQUENCE [LARGE SCALE GENOMIC DNA]</scope>
    <source>
        <strain evidence="2 3">C2</strain>
    </source>
</reference>
<dbReference type="AlphaFoldDB" id="A0A2N1MBF0"/>
<keyword evidence="1" id="KW-1133">Transmembrane helix</keyword>
<gene>
    <name evidence="2" type="ORF">RhiirC2_763047</name>
</gene>
<protein>
    <submittedName>
        <fullName evidence="2">Uncharacterized protein</fullName>
    </submittedName>
</protein>
<feature type="transmembrane region" description="Helical" evidence="1">
    <location>
        <begin position="49"/>
        <end position="66"/>
    </location>
</feature>
<sequence length="71" mass="8068">MGIMDYMVHDTVKMEISFPMILKKCTVVTHCHTAKIIGLCKSQGTVNEILAIQEFFLTILILIYYTNKQSG</sequence>
<reference evidence="2 3" key="1">
    <citation type="submission" date="2016-04" db="EMBL/GenBank/DDBJ databases">
        <title>Genome analyses suggest a sexual origin of heterokaryosis in a supposedly ancient asexual fungus.</title>
        <authorList>
            <person name="Ropars J."/>
            <person name="Sedzielewska K."/>
            <person name="Noel J."/>
            <person name="Charron P."/>
            <person name="Farinelli L."/>
            <person name="Marton T."/>
            <person name="Kruger M."/>
            <person name="Pelin A."/>
            <person name="Brachmann A."/>
            <person name="Corradi N."/>
        </authorList>
    </citation>
    <scope>NUCLEOTIDE SEQUENCE [LARGE SCALE GENOMIC DNA]</scope>
    <source>
        <strain evidence="2 3">C2</strain>
    </source>
</reference>
<comment type="caution">
    <text evidence="2">The sequence shown here is derived from an EMBL/GenBank/DDBJ whole genome shotgun (WGS) entry which is preliminary data.</text>
</comment>
<evidence type="ECO:0000313" key="3">
    <source>
        <dbReference type="Proteomes" id="UP000233469"/>
    </source>
</evidence>
<dbReference type="Proteomes" id="UP000233469">
    <property type="component" value="Unassembled WGS sequence"/>
</dbReference>
<accession>A0A2N1MBF0</accession>
<organism evidence="2 3">
    <name type="scientific">Rhizophagus irregularis</name>
    <dbReference type="NCBI Taxonomy" id="588596"/>
    <lineage>
        <taxon>Eukaryota</taxon>
        <taxon>Fungi</taxon>
        <taxon>Fungi incertae sedis</taxon>
        <taxon>Mucoromycota</taxon>
        <taxon>Glomeromycotina</taxon>
        <taxon>Glomeromycetes</taxon>
        <taxon>Glomerales</taxon>
        <taxon>Glomeraceae</taxon>
        <taxon>Rhizophagus</taxon>
    </lineage>
</organism>
<name>A0A2N1MBF0_9GLOM</name>